<dbReference type="CDD" id="cd05244">
    <property type="entry name" value="BVR-B_like_SDR_a"/>
    <property type="match status" value="1"/>
</dbReference>
<feature type="domain" description="NAD(P)-binding" evidence="1">
    <location>
        <begin position="8"/>
        <end position="193"/>
    </location>
</feature>
<reference evidence="3" key="1">
    <citation type="journal article" date="2019" name="Int. J. Syst. Evol. Microbiol.">
        <title>The Global Catalogue of Microorganisms (GCM) 10K type strain sequencing project: providing services to taxonomists for standard genome sequencing and annotation.</title>
        <authorList>
            <consortium name="The Broad Institute Genomics Platform"/>
            <consortium name="The Broad Institute Genome Sequencing Center for Infectious Disease"/>
            <person name="Wu L."/>
            <person name="Ma J."/>
        </authorList>
    </citation>
    <scope>NUCLEOTIDE SEQUENCE [LARGE SCALE GENOMIC DNA]</scope>
    <source>
        <strain evidence="3">JCM 13006</strain>
    </source>
</reference>
<dbReference type="InterPro" id="IPR036291">
    <property type="entry name" value="NAD(P)-bd_dom_sf"/>
</dbReference>
<dbReference type="RefSeq" id="WP_345696326.1">
    <property type="nucleotide sequence ID" value="NZ_BAABIS010000001.1"/>
</dbReference>
<organism evidence="2 3">
    <name type="scientific">Kitasatospora terrestris</name>
    <dbReference type="NCBI Taxonomy" id="258051"/>
    <lineage>
        <taxon>Bacteria</taxon>
        <taxon>Bacillati</taxon>
        <taxon>Actinomycetota</taxon>
        <taxon>Actinomycetes</taxon>
        <taxon>Kitasatosporales</taxon>
        <taxon>Streptomycetaceae</taxon>
        <taxon>Kitasatospora</taxon>
    </lineage>
</organism>
<protein>
    <submittedName>
        <fullName evidence="2">NAD(P)-dependent oxidoreductase</fullName>
    </submittedName>
</protein>
<comment type="caution">
    <text evidence="2">The sequence shown here is derived from an EMBL/GenBank/DDBJ whole genome shotgun (WGS) entry which is preliminary data.</text>
</comment>
<dbReference type="PANTHER" id="PTHR43355">
    <property type="entry name" value="FLAVIN REDUCTASE (NADPH)"/>
    <property type="match status" value="1"/>
</dbReference>
<gene>
    <name evidence="2" type="ORF">GCM10023235_18900</name>
</gene>
<dbReference type="InterPro" id="IPR051606">
    <property type="entry name" value="Polyketide_Oxido-like"/>
</dbReference>
<keyword evidence="3" id="KW-1185">Reference proteome</keyword>
<evidence type="ECO:0000313" key="3">
    <source>
        <dbReference type="Proteomes" id="UP001501752"/>
    </source>
</evidence>
<dbReference type="InterPro" id="IPR016040">
    <property type="entry name" value="NAD(P)-bd_dom"/>
</dbReference>
<proteinExistence type="predicted"/>
<dbReference type="SUPFAM" id="SSF51735">
    <property type="entry name" value="NAD(P)-binding Rossmann-fold domains"/>
    <property type="match status" value="1"/>
</dbReference>
<dbReference type="Pfam" id="PF13460">
    <property type="entry name" value="NAD_binding_10"/>
    <property type="match status" value="1"/>
</dbReference>
<dbReference type="Proteomes" id="UP001501752">
    <property type="component" value="Unassembled WGS sequence"/>
</dbReference>
<evidence type="ECO:0000259" key="1">
    <source>
        <dbReference type="Pfam" id="PF13460"/>
    </source>
</evidence>
<accession>A0ABP9DGF4</accession>
<evidence type="ECO:0000313" key="2">
    <source>
        <dbReference type="EMBL" id="GAA4843085.1"/>
    </source>
</evidence>
<dbReference type="EMBL" id="BAABIS010000001">
    <property type="protein sequence ID" value="GAA4843085.1"/>
    <property type="molecule type" value="Genomic_DNA"/>
</dbReference>
<sequence length="208" mass="21809">MVSIAVVGANGNIGRCLVTEALARGHLVTAVVRDPDRYQGLAMDVLPGDVLEPEDVARVAAGQDALVSAVGGGRVVAEAARSLVAGLRELDDAAPRLLVVGGAGSLLVGPGVRVWDDLGLPAPLRRTMHAHGEALEYLETVADLAWTVLSPAELLEPGARTGRYRTGTDHLLVGPDGRSRITVADYAVALVDELENPRHLGERFTVGY</sequence>
<dbReference type="Gene3D" id="3.40.50.720">
    <property type="entry name" value="NAD(P)-binding Rossmann-like Domain"/>
    <property type="match status" value="1"/>
</dbReference>
<name>A0ABP9DGF4_9ACTN</name>
<dbReference type="PANTHER" id="PTHR43355:SF2">
    <property type="entry name" value="FLAVIN REDUCTASE (NADPH)"/>
    <property type="match status" value="1"/>
</dbReference>